<accession>A0AAU0F1Q7</accession>
<name>A0AAU0F1Q7_9FLAO</name>
<dbReference type="SUPFAM" id="SSF88723">
    <property type="entry name" value="PIN domain-like"/>
    <property type="match status" value="1"/>
</dbReference>
<dbReference type="EMBL" id="CP136426">
    <property type="protein sequence ID" value="WOC51232.1"/>
    <property type="molecule type" value="Genomic_DNA"/>
</dbReference>
<evidence type="ECO:0000313" key="3">
    <source>
        <dbReference type="Proteomes" id="UP001432059"/>
    </source>
</evidence>
<dbReference type="KEGG" id="bpor:BPO_0585"/>
<keyword evidence="3" id="KW-1185">Reference proteome</keyword>
<dbReference type="Pfam" id="PF01850">
    <property type="entry name" value="PIN"/>
    <property type="match status" value="1"/>
</dbReference>
<reference evidence="2" key="1">
    <citation type="submission" date="2023-10" db="EMBL/GenBank/DDBJ databases">
        <title>Characterization and whole genome sequencing of a novel strain of Bergeyella porcorum QD2021 isolated from pig.</title>
        <authorList>
            <person name="Liu G."/>
            <person name="Chen C."/>
            <person name="Han X."/>
        </authorList>
    </citation>
    <scope>NUCLEOTIDE SEQUENCE</scope>
    <source>
        <strain evidence="2">QD2021</strain>
    </source>
</reference>
<dbReference type="InterPro" id="IPR029060">
    <property type="entry name" value="PIN-like_dom_sf"/>
</dbReference>
<dbReference type="Gene3D" id="3.40.50.1010">
    <property type="entry name" value="5'-nuclease"/>
    <property type="match status" value="1"/>
</dbReference>
<dbReference type="Proteomes" id="UP001432059">
    <property type="component" value="Chromosome"/>
</dbReference>
<dbReference type="RefSeq" id="WP_327984885.1">
    <property type="nucleotide sequence ID" value="NZ_CP136426.1"/>
</dbReference>
<organism evidence="2 3">
    <name type="scientific">Bergeyella porcorum</name>
    <dbReference type="NCBI Taxonomy" id="1735111"/>
    <lineage>
        <taxon>Bacteria</taxon>
        <taxon>Pseudomonadati</taxon>
        <taxon>Bacteroidota</taxon>
        <taxon>Flavobacteriia</taxon>
        <taxon>Flavobacteriales</taxon>
        <taxon>Weeksellaceae</taxon>
        <taxon>Bergeyella</taxon>
    </lineage>
</organism>
<gene>
    <name evidence="2" type="ORF">BPO_0585</name>
</gene>
<feature type="domain" description="PIN" evidence="1">
    <location>
        <begin position="11"/>
        <end position="122"/>
    </location>
</feature>
<dbReference type="InterPro" id="IPR002716">
    <property type="entry name" value="PIN_dom"/>
</dbReference>
<dbReference type="AlphaFoldDB" id="A0AAU0F1Q7"/>
<evidence type="ECO:0000259" key="1">
    <source>
        <dbReference type="Pfam" id="PF01850"/>
    </source>
</evidence>
<proteinExistence type="predicted"/>
<sequence length="140" mass="16234">MKNWINSGKIAIDSNIIIYAIEGKDLLKKQVSLGLLERKPYLSNQVLSEISRVLSRKEFQMKKDKIIDLVLYLLDFCPLIINDKDVYRSAKFLMKRYKISLADSIVVANALLEGCYILYTEDMHHSLLIENKLKIINPFL</sequence>
<evidence type="ECO:0000313" key="2">
    <source>
        <dbReference type="EMBL" id="WOC51232.1"/>
    </source>
</evidence>
<protein>
    <recommendedName>
        <fullName evidence="1">PIN domain-containing protein</fullName>
    </recommendedName>
</protein>
<dbReference type="CDD" id="cd18692">
    <property type="entry name" value="PIN_VapC-like"/>
    <property type="match status" value="1"/>
</dbReference>